<protein>
    <submittedName>
        <fullName evidence="2">Type IV toxin-antitoxin system AbiEi family antitoxin</fullName>
    </submittedName>
</protein>
<evidence type="ECO:0000313" key="3">
    <source>
        <dbReference type="Proteomes" id="UP001185792"/>
    </source>
</evidence>
<dbReference type="RefSeq" id="WP_317712079.1">
    <property type="nucleotide sequence ID" value="NZ_JAWLUM010000001.1"/>
</dbReference>
<accession>A0ABU4EPM0</accession>
<feature type="domain" description="AbiEi antitoxin C-terminal" evidence="1">
    <location>
        <begin position="57"/>
        <end position="174"/>
    </location>
</feature>
<keyword evidence="3" id="KW-1185">Reference proteome</keyword>
<dbReference type="Proteomes" id="UP001185792">
    <property type="component" value="Unassembled WGS sequence"/>
</dbReference>
<dbReference type="EMBL" id="JAWLUM010000001">
    <property type="protein sequence ID" value="MDV7132696.1"/>
    <property type="molecule type" value="Genomic_DNA"/>
</dbReference>
<evidence type="ECO:0000313" key="2">
    <source>
        <dbReference type="EMBL" id="MDV7132696.1"/>
    </source>
</evidence>
<sequence>MDTTRWHGAVTRGELMGLGYTPSEIRSALRAGVVYALAPGIFALPTLRALPREDQHREFSCAMARRLDHRYVLGAHSAAVLHGLPLWDVDTSIVHLSLPTGDSHSGSRTSKHVRVQRDARPPAVMHVNGIPVATPARAVVDLARRASFASAVVTGDAALHRGLCTKADLEAELDLIVGSPGYPQACRAVAMMDGLAESPLESRSRVDIFDGGLPNPALQLEIVDARGGFVARVDFAWPEQLVVGEADGLIKYNRDDLKAVLRREKYRTDRITEQGWRVVRWSSADLATPGLVVGRLRAALSRPRAA</sequence>
<reference evidence="2 3" key="1">
    <citation type="submission" date="2023-10" db="EMBL/GenBank/DDBJ databases">
        <title>Development of a sustainable strategy for remediation of hydrocarbon-contaminated territories based on the waste exchange concept.</title>
        <authorList>
            <person name="Krivoruchko A."/>
        </authorList>
    </citation>
    <scope>NUCLEOTIDE SEQUENCE [LARGE SCALE GENOMIC DNA]</scope>
    <source>
        <strain evidence="2 3">IEGM 1236</strain>
    </source>
</reference>
<dbReference type="InterPro" id="IPR018547">
    <property type="entry name" value="AbiEi_C"/>
</dbReference>
<dbReference type="Pfam" id="PF09407">
    <property type="entry name" value="AbiEi_1"/>
    <property type="match status" value="1"/>
</dbReference>
<comment type="caution">
    <text evidence="2">The sequence shown here is derived from an EMBL/GenBank/DDBJ whole genome shotgun (WGS) entry which is preliminary data.</text>
</comment>
<name>A0ABU4EPM0_WILMA</name>
<proteinExistence type="predicted"/>
<organism evidence="2 3">
    <name type="scientific">Williamsia marianensis</name>
    <dbReference type="NCBI Taxonomy" id="85044"/>
    <lineage>
        <taxon>Bacteria</taxon>
        <taxon>Bacillati</taxon>
        <taxon>Actinomycetota</taxon>
        <taxon>Actinomycetes</taxon>
        <taxon>Mycobacteriales</taxon>
        <taxon>Nocardiaceae</taxon>
        <taxon>Williamsia</taxon>
    </lineage>
</organism>
<evidence type="ECO:0000259" key="1">
    <source>
        <dbReference type="Pfam" id="PF09407"/>
    </source>
</evidence>
<gene>
    <name evidence="2" type="ORF">R4198_03245</name>
</gene>